<evidence type="ECO:0000259" key="1">
    <source>
        <dbReference type="Pfam" id="PF09356"/>
    </source>
</evidence>
<dbReference type="EMBL" id="PKUQ01000022">
    <property type="protein sequence ID" value="PLW76953.1"/>
    <property type="molecule type" value="Genomic_DNA"/>
</dbReference>
<dbReference type="InterPro" id="IPR018964">
    <property type="entry name" value="Phage_phiJL001_Gp84_C"/>
</dbReference>
<organism evidence="2 3">
    <name type="scientific">Cohaesibacter celericrescens</name>
    <dbReference type="NCBI Taxonomy" id="2067669"/>
    <lineage>
        <taxon>Bacteria</taxon>
        <taxon>Pseudomonadati</taxon>
        <taxon>Pseudomonadota</taxon>
        <taxon>Alphaproteobacteria</taxon>
        <taxon>Hyphomicrobiales</taxon>
        <taxon>Cohaesibacteraceae</taxon>
    </lineage>
</organism>
<sequence>MKTLSDDFEAHLKSGVTTLATCWILRRTDGCALGFTDHDKTLELQGISCEPASGLTGSEIRQSDGFASDDQDISGILTSDRISEADLMSGRYDAAVIETWRVNWQVPEQAIMLRTGYLGEIKRDSQSFQAEIRSLSVELEQERGRIYQYGCDASLGDARCGIDLSLAGLGFEGTVASRLSPTEITVVLSSRPASGQLTMGCLEMLSGEANAMRFDILSHHIDGTQERLELWLPIHVGVAVGDAVCVTVGCDKTFATCRNQFGNQLNFRGFPHIPGNDFILSYPEQGLTRDGSAIVVEQ</sequence>
<dbReference type="Pfam" id="PF09931">
    <property type="entry name" value="Phage_phiJL001_Gp84_N"/>
    <property type="match status" value="1"/>
</dbReference>
<dbReference type="NCBIfam" id="TIGR02218">
    <property type="entry name" value="phg_TIGR02218"/>
    <property type="match status" value="1"/>
</dbReference>
<feature type="domain" description="Bacteriophage phiJL001 Gp84 C-terminal" evidence="1">
    <location>
        <begin position="198"/>
        <end position="277"/>
    </location>
</feature>
<dbReference type="AlphaFoldDB" id="A0A2N5XR19"/>
<name>A0A2N5XR19_9HYPH</name>
<proteinExistence type="predicted"/>
<gene>
    <name evidence="2" type="ORF">C0081_12975</name>
</gene>
<protein>
    <submittedName>
        <fullName evidence="2">Beta tubulin</fullName>
    </submittedName>
</protein>
<reference evidence="2 3" key="1">
    <citation type="submission" date="2018-01" db="EMBL/GenBank/DDBJ databases">
        <title>The draft genome sequence of Cohaesibacter sp. H1304.</title>
        <authorList>
            <person name="Wang N.-N."/>
            <person name="Du Z.-J."/>
        </authorList>
    </citation>
    <scope>NUCLEOTIDE SEQUENCE [LARGE SCALE GENOMIC DNA]</scope>
    <source>
        <strain evidence="2 3">H1304</strain>
    </source>
</reference>
<evidence type="ECO:0000313" key="3">
    <source>
        <dbReference type="Proteomes" id="UP000234881"/>
    </source>
</evidence>
<dbReference type="OrthoDB" id="1633386at2"/>
<dbReference type="InterPro" id="IPR011928">
    <property type="entry name" value="Phage_phiJL001_Gp84"/>
</dbReference>
<dbReference type="Pfam" id="PF09356">
    <property type="entry name" value="Phage_BR0599"/>
    <property type="match status" value="1"/>
</dbReference>
<dbReference type="Proteomes" id="UP000234881">
    <property type="component" value="Unassembled WGS sequence"/>
</dbReference>
<evidence type="ECO:0000313" key="2">
    <source>
        <dbReference type="EMBL" id="PLW76953.1"/>
    </source>
</evidence>
<keyword evidence="3" id="KW-1185">Reference proteome</keyword>
<comment type="caution">
    <text evidence="2">The sequence shown here is derived from an EMBL/GenBank/DDBJ whole genome shotgun (WGS) entry which is preliminary data.</text>
</comment>
<accession>A0A2N5XR19</accession>
<dbReference type="RefSeq" id="WP_101534242.1">
    <property type="nucleotide sequence ID" value="NZ_PKUQ01000022.1"/>
</dbReference>